<sequence>MYIFTASLVFIIALEHFAIMGLEMLGSDALLAKSFDISVDEVKRPVLRTALANQGMYNGFVALALFLAIFIPTGVIMKVMVAYFLTCIVILAAYGAITVSKKIFIFQGLPAMITLLLSLFFL</sequence>
<dbReference type="PATRIC" id="fig|331679.3.peg.1578"/>
<feature type="transmembrane region" description="Helical" evidence="1">
    <location>
        <begin position="80"/>
        <end position="97"/>
    </location>
</feature>
<reference evidence="3 5" key="2">
    <citation type="submission" date="2019-05" db="EMBL/GenBank/DDBJ databases">
        <title>The metagenome of a microbial culture collection derived from dairy environment covers the genomic content of the human microbiome.</title>
        <authorList>
            <person name="Roder T."/>
            <person name="Wuthrich D."/>
            <person name="Sattari Z."/>
            <person name="Von Ah U."/>
            <person name="Bar C."/>
            <person name="Ronchi F."/>
            <person name="Macpherson A.J."/>
            <person name="Ganal-Vonarburg S.C."/>
            <person name="Bruggmann R."/>
            <person name="Vergeres G."/>
        </authorList>
    </citation>
    <scope>NUCLEOTIDE SEQUENCE [LARGE SCALE GENOMIC DNA]</scope>
    <source>
        <strain evidence="3 5">FAM 18815</strain>
    </source>
</reference>
<evidence type="ECO:0000313" key="2">
    <source>
        <dbReference type="EMBL" id="KRN94129.1"/>
    </source>
</evidence>
<evidence type="ECO:0000313" key="3">
    <source>
        <dbReference type="EMBL" id="TLQ04412.1"/>
    </source>
</evidence>
<keyword evidence="1" id="KW-0812">Transmembrane</keyword>
<evidence type="ECO:0000313" key="4">
    <source>
        <dbReference type="Proteomes" id="UP000051859"/>
    </source>
</evidence>
<dbReference type="RefSeq" id="WP_057802530.1">
    <property type="nucleotide sequence ID" value="NZ_JQBX01000007.1"/>
</dbReference>
<keyword evidence="1" id="KW-0472">Membrane</keyword>
<organism evidence="2 4">
    <name type="scientific">Pediococcus stilesii</name>
    <dbReference type="NCBI Taxonomy" id="331679"/>
    <lineage>
        <taxon>Bacteria</taxon>
        <taxon>Bacillati</taxon>
        <taxon>Bacillota</taxon>
        <taxon>Bacilli</taxon>
        <taxon>Lactobacillales</taxon>
        <taxon>Lactobacillaceae</taxon>
        <taxon>Pediococcus</taxon>
    </lineage>
</organism>
<dbReference type="Proteomes" id="UP000051859">
    <property type="component" value="Unassembled WGS sequence"/>
</dbReference>
<dbReference type="AlphaFoldDB" id="A0A0R2KXF5"/>
<feature type="transmembrane region" description="Helical" evidence="1">
    <location>
        <begin position="56"/>
        <end position="73"/>
    </location>
</feature>
<gene>
    <name evidence="3" type="ORF">FEZ51_04950</name>
    <name evidence="2" type="ORF">IV81_GL001542</name>
</gene>
<evidence type="ECO:0000313" key="5">
    <source>
        <dbReference type="Proteomes" id="UP000305541"/>
    </source>
</evidence>
<keyword evidence="4" id="KW-1185">Reference proteome</keyword>
<feature type="transmembrane region" description="Helical" evidence="1">
    <location>
        <begin position="103"/>
        <end position="121"/>
    </location>
</feature>
<proteinExistence type="predicted"/>
<dbReference type="PANTHER" id="PTHR38446:SF1">
    <property type="entry name" value="BLL0914 PROTEIN"/>
    <property type="match status" value="1"/>
</dbReference>
<keyword evidence="1" id="KW-1133">Transmembrane helix</keyword>
<dbReference type="EMBL" id="JQBX01000007">
    <property type="protein sequence ID" value="KRN94129.1"/>
    <property type="molecule type" value="Genomic_DNA"/>
</dbReference>
<evidence type="ECO:0000256" key="1">
    <source>
        <dbReference type="SAM" id="Phobius"/>
    </source>
</evidence>
<reference evidence="2 4" key="1">
    <citation type="journal article" date="2015" name="Genome Announc.">
        <title>Expanding the biotechnology potential of lactobacilli through comparative genomics of 213 strains and associated genera.</title>
        <authorList>
            <person name="Sun Z."/>
            <person name="Harris H.M."/>
            <person name="McCann A."/>
            <person name="Guo C."/>
            <person name="Argimon S."/>
            <person name="Zhang W."/>
            <person name="Yang X."/>
            <person name="Jeffery I.B."/>
            <person name="Cooney J.C."/>
            <person name="Kagawa T.F."/>
            <person name="Liu W."/>
            <person name="Song Y."/>
            <person name="Salvetti E."/>
            <person name="Wrobel A."/>
            <person name="Rasinkangas P."/>
            <person name="Parkhill J."/>
            <person name="Rea M.C."/>
            <person name="O'Sullivan O."/>
            <person name="Ritari J."/>
            <person name="Douillard F.P."/>
            <person name="Paul Ross R."/>
            <person name="Yang R."/>
            <person name="Briner A.E."/>
            <person name="Felis G.E."/>
            <person name="de Vos W.M."/>
            <person name="Barrangou R."/>
            <person name="Klaenhammer T.R."/>
            <person name="Caufield P.W."/>
            <person name="Cui Y."/>
            <person name="Zhang H."/>
            <person name="O'Toole P.W."/>
        </authorList>
    </citation>
    <scope>NUCLEOTIDE SEQUENCE [LARGE SCALE GENOMIC DNA]</scope>
    <source>
        <strain evidence="2 4">DSM 18001</strain>
    </source>
</reference>
<dbReference type="PANTHER" id="PTHR38446">
    <property type="entry name" value="BLL0914 PROTEIN"/>
    <property type="match status" value="1"/>
</dbReference>
<dbReference type="Pfam" id="PF06993">
    <property type="entry name" value="DUF1304"/>
    <property type="match status" value="1"/>
</dbReference>
<dbReference type="EMBL" id="VBTH01000007">
    <property type="protein sequence ID" value="TLQ04412.1"/>
    <property type="molecule type" value="Genomic_DNA"/>
</dbReference>
<comment type="caution">
    <text evidence="2">The sequence shown here is derived from an EMBL/GenBank/DDBJ whole genome shotgun (WGS) entry which is preliminary data.</text>
</comment>
<dbReference type="Proteomes" id="UP000305541">
    <property type="component" value="Unassembled WGS sequence"/>
</dbReference>
<dbReference type="InterPro" id="IPR009732">
    <property type="entry name" value="DUF1304"/>
</dbReference>
<name>A0A0R2KXF5_9LACO</name>
<protein>
    <submittedName>
        <fullName evidence="3">DUF1304 domain-containing protein</fullName>
    </submittedName>
</protein>
<accession>A0A0R2KXF5</accession>
<dbReference type="OrthoDB" id="9803832at2"/>